<accession>A5DHN6</accession>
<dbReference type="RefSeq" id="XP_001485058.2">
    <property type="nucleotide sequence ID" value="XM_001485008.1"/>
</dbReference>
<dbReference type="HOGENOM" id="CLU_052104_1_0_1"/>
<feature type="binding site" evidence="6">
    <location>
        <position position="146"/>
    </location>
    <ligand>
        <name>CoA</name>
        <dbReference type="ChEBI" id="CHEBI:57287"/>
    </ligand>
</feature>
<dbReference type="SUPFAM" id="SSF52210">
    <property type="entry name" value="Succinyl-CoA synthetase domains"/>
    <property type="match status" value="1"/>
</dbReference>
<comment type="subunit">
    <text evidence="5">Heterodimer of an alpha and a beta subunit. Different beta subunits determine nucleotide specificity. Together with the ATP-specific beta subunit SUCLA2, forms an ADP-forming succinyl-CoA synthetase (A-SCS). Together with the GTP-specific beta subunit SUCLG2 forms a GDP-forming succinyl-CoA synthetase (G-SCS).</text>
</comment>
<dbReference type="InterPro" id="IPR016102">
    <property type="entry name" value="Succinyl-CoA_synth-like"/>
</dbReference>
<comment type="function">
    <text evidence="6">Succinyl-CoA synthetase functions in the citric acid cycle (TCA), coupling the hydrolysis of succinyl-CoA to the synthesis of ATP and thus represents the only step of substrate-level phosphorylation in the TCA. The alpha subunit of the enzyme binds the substrates coenzyme A and phosphate, while succinate binding and nucleotide specificity is provided by the beta subunit.</text>
</comment>
<dbReference type="FunCoup" id="A5DHN6">
    <property type="interactions" value="798"/>
</dbReference>
<dbReference type="Gene3D" id="3.40.50.261">
    <property type="entry name" value="Succinyl-CoA synthetase domains"/>
    <property type="match status" value="1"/>
</dbReference>
<feature type="active site" description="Tele-phosphohistidine intermediate" evidence="6">
    <location>
        <position position="357"/>
    </location>
</feature>
<keyword evidence="2 6" id="KW-0816">Tricarboxylic acid cycle</keyword>
<evidence type="ECO:0000256" key="3">
    <source>
        <dbReference type="ARBA" id="ARBA00022598"/>
    </source>
</evidence>
<dbReference type="InterPro" id="IPR036291">
    <property type="entry name" value="NAD(P)-bd_dom_sf"/>
</dbReference>
<dbReference type="SMART" id="SM00881">
    <property type="entry name" value="CoA_binding"/>
    <property type="match status" value="1"/>
</dbReference>
<dbReference type="PANTHER" id="PTHR11117">
    <property type="entry name" value="SUCCINYL-COA LIGASE SUBUNIT ALPHA"/>
    <property type="match status" value="1"/>
</dbReference>
<dbReference type="InterPro" id="IPR003781">
    <property type="entry name" value="CoA-bd"/>
</dbReference>
<dbReference type="STRING" id="294746.A5DHN6"/>
<feature type="binding site" evidence="6">
    <location>
        <begin position="199"/>
        <end position="201"/>
    </location>
    <ligand>
        <name>CoA</name>
        <dbReference type="ChEBI" id="CHEBI:57287"/>
    </ligand>
</feature>
<keyword evidence="10" id="KW-1185">Reference proteome</keyword>
<protein>
    <recommendedName>
        <fullName evidence="6">Succinate--CoA ligase [ADP-forming] subunit alpha, mitochondrial</fullName>
        <ecNumber evidence="6">6.2.1.5</ecNumber>
    </recommendedName>
    <alternativeName>
        <fullName evidence="6">Succinyl-CoA synthetase subunit alpha</fullName>
        <shortName evidence="6">SCS-alpha</shortName>
    </alternativeName>
</protein>
<dbReference type="FunFam" id="3.40.50.720:FF:000002">
    <property type="entry name" value="Succinate--CoA ligase [ADP-forming] subunit alpha"/>
    <property type="match status" value="1"/>
</dbReference>
<name>A5DHN6_PICGU</name>
<dbReference type="InterPro" id="IPR033847">
    <property type="entry name" value="Citrt_syn/SCS-alpha_CS"/>
</dbReference>
<dbReference type="Proteomes" id="UP000001997">
    <property type="component" value="Unassembled WGS sequence"/>
</dbReference>
<evidence type="ECO:0000256" key="7">
    <source>
        <dbReference type="RuleBase" id="RU000677"/>
    </source>
</evidence>
<dbReference type="GeneID" id="5127334"/>
<dbReference type="HAMAP" id="MF_01988">
    <property type="entry name" value="Succ_CoA_alpha"/>
    <property type="match status" value="1"/>
</dbReference>
<evidence type="ECO:0000313" key="10">
    <source>
        <dbReference type="Proteomes" id="UP000001997"/>
    </source>
</evidence>
<evidence type="ECO:0000256" key="5">
    <source>
        <dbReference type="ARBA" id="ARBA00061754"/>
    </source>
</evidence>
<dbReference type="GO" id="GO:0009361">
    <property type="term" value="C:succinate-CoA ligase complex (ADP-forming)"/>
    <property type="evidence" value="ECO:0007669"/>
    <property type="project" value="TreeGrafter"/>
</dbReference>
<dbReference type="Gene3D" id="3.40.50.720">
    <property type="entry name" value="NAD(P)-binding Rossmann-like Domain"/>
    <property type="match status" value="1"/>
</dbReference>
<dbReference type="OrthoDB" id="1664372at2759"/>
<dbReference type="InterPro" id="IPR005810">
    <property type="entry name" value="CoA_lig_alpha"/>
</dbReference>
<dbReference type="InterPro" id="IPR005811">
    <property type="entry name" value="SUCC_ACL_C"/>
</dbReference>
<dbReference type="GO" id="GO:0004775">
    <property type="term" value="F:succinate-CoA ligase (ADP-forming) activity"/>
    <property type="evidence" value="ECO:0007669"/>
    <property type="project" value="UniProtKB-UniRule"/>
</dbReference>
<dbReference type="GO" id="GO:0000166">
    <property type="term" value="F:nucleotide binding"/>
    <property type="evidence" value="ECO:0007669"/>
    <property type="project" value="UniProtKB-KW"/>
</dbReference>
<evidence type="ECO:0000313" key="9">
    <source>
        <dbReference type="EMBL" id="EDK38689.2"/>
    </source>
</evidence>
<dbReference type="VEuPathDB" id="FungiDB:PGUG_02787"/>
<dbReference type="NCBIfam" id="TIGR01019">
    <property type="entry name" value="sucCoAalpha"/>
    <property type="match status" value="1"/>
</dbReference>
<reference evidence="9 10" key="1">
    <citation type="journal article" date="2009" name="Nature">
        <title>Evolution of pathogenicity and sexual reproduction in eight Candida genomes.</title>
        <authorList>
            <person name="Butler G."/>
            <person name="Rasmussen M.D."/>
            <person name="Lin M.F."/>
            <person name="Santos M.A."/>
            <person name="Sakthikumar S."/>
            <person name="Munro C.A."/>
            <person name="Rheinbay E."/>
            <person name="Grabherr M."/>
            <person name="Forche A."/>
            <person name="Reedy J.L."/>
            <person name="Agrafioti I."/>
            <person name="Arnaud M.B."/>
            <person name="Bates S."/>
            <person name="Brown A.J."/>
            <person name="Brunke S."/>
            <person name="Costanzo M.C."/>
            <person name="Fitzpatrick D.A."/>
            <person name="de Groot P.W."/>
            <person name="Harris D."/>
            <person name="Hoyer L.L."/>
            <person name="Hube B."/>
            <person name="Klis F.M."/>
            <person name="Kodira C."/>
            <person name="Lennard N."/>
            <person name="Logue M.E."/>
            <person name="Martin R."/>
            <person name="Neiman A.M."/>
            <person name="Nikolaou E."/>
            <person name="Quail M.A."/>
            <person name="Quinn J."/>
            <person name="Santos M.C."/>
            <person name="Schmitzberger F.F."/>
            <person name="Sherlock G."/>
            <person name="Shah P."/>
            <person name="Silverstein K.A."/>
            <person name="Skrzypek M.S."/>
            <person name="Soll D."/>
            <person name="Staggs R."/>
            <person name="Stansfield I."/>
            <person name="Stumpf M.P."/>
            <person name="Sudbery P.E."/>
            <person name="Srikantha T."/>
            <person name="Zeng Q."/>
            <person name="Berman J."/>
            <person name="Berriman M."/>
            <person name="Heitman J."/>
            <person name="Gow N.A."/>
            <person name="Lorenz M.C."/>
            <person name="Birren B.W."/>
            <person name="Kellis M."/>
            <person name="Cuomo C.A."/>
        </authorList>
    </citation>
    <scope>NUCLEOTIDE SEQUENCE [LARGE SCALE GENOMIC DNA]</scope>
    <source>
        <strain evidence="10">ATCC 6260 / CBS 566 / DSM 6381 / JCM 1539 / NBRC 10279 / NRRL Y-324</strain>
    </source>
</reference>
<dbReference type="UniPathway" id="UPA00223">
    <property type="reaction ID" value="UER00999"/>
</dbReference>
<comment type="catalytic activity">
    <reaction evidence="6">
        <text>succinate + ATP + CoA = succinyl-CoA + ADP + phosphate</text>
        <dbReference type="Rhea" id="RHEA:17661"/>
        <dbReference type="ChEBI" id="CHEBI:30031"/>
        <dbReference type="ChEBI" id="CHEBI:30616"/>
        <dbReference type="ChEBI" id="CHEBI:43474"/>
        <dbReference type="ChEBI" id="CHEBI:57287"/>
        <dbReference type="ChEBI" id="CHEBI:57292"/>
        <dbReference type="ChEBI" id="CHEBI:456216"/>
        <dbReference type="EC" id="6.2.1.5"/>
    </reaction>
</comment>
<dbReference type="FunFam" id="3.40.50.261:FF:000005">
    <property type="entry name" value="Succinate--CoA ligase [ADP-forming] subunit alpha, mitochondrial"/>
    <property type="match status" value="1"/>
</dbReference>
<feature type="domain" description="CoA-binding" evidence="8">
    <location>
        <begin position="107"/>
        <end position="203"/>
    </location>
</feature>
<dbReference type="PROSITE" id="PS00399">
    <property type="entry name" value="SUCCINYL_COA_LIG_2"/>
    <property type="match status" value="1"/>
</dbReference>
<evidence type="ECO:0000256" key="2">
    <source>
        <dbReference type="ARBA" id="ARBA00022532"/>
    </source>
</evidence>
<dbReference type="OMA" id="MPGSIFR"/>
<dbReference type="InParanoid" id="A5DHN6"/>
<evidence type="ECO:0000256" key="4">
    <source>
        <dbReference type="ARBA" id="ARBA00022741"/>
    </source>
</evidence>
<dbReference type="SUPFAM" id="SSF51735">
    <property type="entry name" value="NAD(P)-binding Rossmann-fold domains"/>
    <property type="match status" value="1"/>
</dbReference>
<proteinExistence type="inferred from homology"/>
<comment type="subcellular location">
    <subcellularLocation>
        <location evidence="6">Mitochondrion</location>
    </subcellularLocation>
</comment>
<keyword evidence="4 6" id="KW-0547">Nucleotide-binding</keyword>
<keyword evidence="6" id="KW-0496">Mitochondrion</keyword>
<dbReference type="EC" id="6.2.1.5" evidence="6"/>
<dbReference type="GO" id="GO:0006104">
    <property type="term" value="P:succinyl-CoA metabolic process"/>
    <property type="evidence" value="ECO:0007669"/>
    <property type="project" value="EnsemblFungi"/>
</dbReference>
<dbReference type="AlphaFoldDB" id="A5DHN6"/>
<dbReference type="PANTHER" id="PTHR11117:SF2">
    <property type="entry name" value="SUCCINATE--COA LIGASE [ADP_GDP-FORMING] SUBUNIT ALPHA, MITOCHONDRIAL"/>
    <property type="match status" value="1"/>
</dbReference>
<comment type="similarity">
    <text evidence="6 7">Belongs to the succinate/malate CoA ligase alpha subunit family.</text>
</comment>
<dbReference type="GO" id="GO:0004776">
    <property type="term" value="F:succinate-CoA ligase (GDP-forming) activity"/>
    <property type="evidence" value="ECO:0007669"/>
    <property type="project" value="TreeGrafter"/>
</dbReference>
<evidence type="ECO:0000256" key="1">
    <source>
        <dbReference type="ARBA" id="ARBA00005064"/>
    </source>
</evidence>
<dbReference type="PRINTS" id="PR01798">
    <property type="entry name" value="SCOASYNTHASE"/>
</dbReference>
<keyword evidence="3 6" id="KW-0436">Ligase</keyword>
<dbReference type="Pfam" id="PF00549">
    <property type="entry name" value="Ligase_CoA"/>
    <property type="match status" value="1"/>
</dbReference>
<dbReference type="NCBIfam" id="NF004230">
    <property type="entry name" value="PRK05678.1"/>
    <property type="match status" value="1"/>
</dbReference>
<feature type="binding site" evidence="6">
    <location>
        <begin position="120"/>
        <end position="123"/>
    </location>
    <ligand>
        <name>CoA</name>
        <dbReference type="ChEBI" id="CHEBI:57287"/>
    </ligand>
</feature>
<organism evidence="9 10">
    <name type="scientific">Meyerozyma guilliermondii (strain ATCC 6260 / CBS 566 / DSM 6381 / JCM 1539 / NBRC 10279 / NRRL Y-324)</name>
    <name type="common">Yeast</name>
    <name type="synonym">Candida guilliermondii</name>
    <dbReference type="NCBI Taxonomy" id="294746"/>
    <lineage>
        <taxon>Eukaryota</taxon>
        <taxon>Fungi</taxon>
        <taxon>Dikarya</taxon>
        <taxon>Ascomycota</taxon>
        <taxon>Saccharomycotina</taxon>
        <taxon>Pichiomycetes</taxon>
        <taxon>Debaryomycetaceae</taxon>
        <taxon>Meyerozyma</taxon>
    </lineage>
</organism>
<dbReference type="InterPro" id="IPR017440">
    <property type="entry name" value="Cit_synth/succinyl-CoA_lig_AS"/>
</dbReference>
<feature type="binding site" evidence="6">
    <location>
        <position position="263"/>
    </location>
    <ligand>
        <name>substrate</name>
        <note>ligand shared with subunit beta</note>
    </ligand>
</feature>
<evidence type="ECO:0000256" key="6">
    <source>
        <dbReference type="HAMAP-Rule" id="MF_03222"/>
    </source>
</evidence>
<gene>
    <name evidence="9" type="ORF">PGUG_02787</name>
</gene>
<dbReference type="PROSITE" id="PS01216">
    <property type="entry name" value="SUCCINYL_COA_LIG_1"/>
    <property type="match status" value="1"/>
</dbReference>
<dbReference type="eggNOG" id="KOG1255">
    <property type="taxonomic scope" value="Eukaryota"/>
</dbReference>
<dbReference type="KEGG" id="pgu:PGUG_02787"/>
<dbReference type="Pfam" id="PF02629">
    <property type="entry name" value="CoA_binding"/>
    <property type="match status" value="1"/>
</dbReference>
<dbReference type="GO" id="GO:0006099">
    <property type="term" value="P:tricarboxylic acid cycle"/>
    <property type="evidence" value="ECO:0007669"/>
    <property type="project" value="UniProtKB-UniRule"/>
</dbReference>
<sequence length="404" mass="42949">MHPSATACNHGFAMWSRRLSHIERESDICNQNAIRTHLSAPWFCNQGAARPRNFVPLPGPPCPGFARTRPVRKMPEFQNTLVIMKSIRSLSTSAPLRNYASTIKNLKVNSDTKVIYQGFTGRQGTFHAEQAIAYGTKIVGGTNPKKAGSTHLDRPVFANVSDAIKETGANATAIFVPPSIAAAAIEEAIEAEIELAVAITEGIPQHDMVRIAQMLKTQSKTRLVGPNCPGLIAPDQCKIGIMPSHIHQRGKVGVISRSGTLTYEAVAQTTGVGLGQSLVIGMGGDPFPGTNFIDALTLFLEDKETEGIILIGEIGGTAEEEASEFLKQHNLTRPDGPKPVVSFIAGVSAPPGRRMGHAGAIISGGKGDAKSKIAALESAGVVVERSPARLGNSLLEEFKNKGLL</sequence>
<dbReference type="SMR" id="A5DHN6"/>
<evidence type="ECO:0000259" key="8">
    <source>
        <dbReference type="SMART" id="SM00881"/>
    </source>
</evidence>
<dbReference type="GO" id="GO:0042645">
    <property type="term" value="C:mitochondrial nucleoid"/>
    <property type="evidence" value="ECO:0007669"/>
    <property type="project" value="EnsemblFungi"/>
</dbReference>
<dbReference type="EMBL" id="CH408157">
    <property type="protein sequence ID" value="EDK38689.2"/>
    <property type="molecule type" value="Genomic_DNA"/>
</dbReference>
<comment type="pathway">
    <text evidence="1 6">Carbohydrate metabolism; tricarboxylic acid cycle; succinate from succinyl-CoA (ligase route): step 1/1.</text>
</comment>